<organism evidence="9">
    <name type="scientific">Glyptapanteles flavicoxis</name>
    <dbReference type="NCBI Taxonomy" id="463051"/>
    <lineage>
        <taxon>Eukaryota</taxon>
        <taxon>Metazoa</taxon>
        <taxon>Ecdysozoa</taxon>
        <taxon>Arthropoda</taxon>
        <taxon>Hexapoda</taxon>
        <taxon>Insecta</taxon>
        <taxon>Pterygota</taxon>
        <taxon>Neoptera</taxon>
        <taxon>Endopterygota</taxon>
        <taxon>Hymenoptera</taxon>
        <taxon>Apocrita</taxon>
        <taxon>Ichneumonoidea</taxon>
        <taxon>Braconidae</taxon>
        <taxon>Microgastrinae</taxon>
        <taxon>Glyptapanteles</taxon>
    </lineage>
</organism>
<evidence type="ECO:0000313" key="9">
    <source>
        <dbReference type="EMBL" id="ACE75185.1"/>
    </source>
</evidence>
<dbReference type="Pfam" id="PF00089">
    <property type="entry name" value="Trypsin"/>
    <property type="match status" value="1"/>
</dbReference>
<dbReference type="InterPro" id="IPR043504">
    <property type="entry name" value="Peptidase_S1_PA_chymotrypsin"/>
</dbReference>
<sequence length="263" mass="29103">MGHLIHIVIILAIFLPDGIYGKAPRKIVGGTNAAITEFPWMVSVMNWKQHFCGGALVSTRIVITAAHCLCKTNERTNTVTMFDKAALTIATGSDNSRHHNRVYEIERMEVHPSYTGKPPLVLHDLGIITMTKEAVLDATVQVIRLPTEYCDAGQLATVLGWGYLANKGGATSEWLQKAPVITLSNEDCLQRLPYPIGPDHICGWYPDGVGFCDGDSGGPLILNKELVGVVSMGYDCGSGFPDIYTRVHSYLPWIRRVLRRRYY</sequence>
<evidence type="ECO:0000256" key="1">
    <source>
        <dbReference type="ARBA" id="ARBA00004239"/>
    </source>
</evidence>
<dbReference type="PROSITE" id="PS50240">
    <property type="entry name" value="TRYPSIN_DOM"/>
    <property type="match status" value="1"/>
</dbReference>
<feature type="chain" id="PRO_5002861125" evidence="7">
    <location>
        <begin position="22"/>
        <end position="263"/>
    </location>
</feature>
<evidence type="ECO:0000256" key="7">
    <source>
        <dbReference type="SAM" id="SignalP"/>
    </source>
</evidence>
<dbReference type="SUPFAM" id="SSF50494">
    <property type="entry name" value="Trypsin-like serine proteases"/>
    <property type="match status" value="1"/>
</dbReference>
<evidence type="ECO:0000256" key="2">
    <source>
        <dbReference type="ARBA" id="ARBA00007664"/>
    </source>
</evidence>
<keyword evidence="4" id="KW-0378">Hydrolase</keyword>
<dbReference type="InterPro" id="IPR009003">
    <property type="entry name" value="Peptidase_S1_PA"/>
</dbReference>
<keyword evidence="3" id="KW-0645">Protease</keyword>
<name>B7S8G0_9HYME</name>
<comment type="subcellular location">
    <subcellularLocation>
        <location evidence="1">Secreted</location>
        <location evidence="1">Extracellular space</location>
    </subcellularLocation>
</comment>
<dbReference type="EMBL" id="EF710646">
    <property type="protein sequence ID" value="ACE75185.1"/>
    <property type="molecule type" value="Genomic_DNA"/>
</dbReference>
<evidence type="ECO:0000256" key="3">
    <source>
        <dbReference type="ARBA" id="ARBA00022670"/>
    </source>
</evidence>
<comment type="similarity">
    <text evidence="2">Belongs to the peptidase S1 family.</text>
</comment>
<dbReference type="InterPro" id="IPR001254">
    <property type="entry name" value="Trypsin_dom"/>
</dbReference>
<feature type="domain" description="Peptidase S1" evidence="8">
    <location>
        <begin position="27"/>
        <end position="259"/>
    </location>
</feature>
<dbReference type="GO" id="GO:0004252">
    <property type="term" value="F:serine-type endopeptidase activity"/>
    <property type="evidence" value="ECO:0007669"/>
    <property type="project" value="InterPro"/>
</dbReference>
<gene>
    <name evidence="9" type="ORF">GFP_L4_0030</name>
</gene>
<feature type="signal peptide" evidence="7">
    <location>
        <begin position="1"/>
        <end position="21"/>
    </location>
</feature>
<reference evidence="9" key="1">
    <citation type="submission" date="2007-06" db="EMBL/GenBank/DDBJ databases">
        <title>Bracovirus Evolution: Comparative Genomics of Multiple Viral and Proviral Genomes.</title>
        <authorList>
            <person name="Desjardins C.A."/>
            <person name="Gundersen-Rindal D.E."/>
            <person name="Hostetler J.B."/>
            <person name="Tallon L.J."/>
            <person name="Utterback T.R."/>
            <person name="Fuester R.W."/>
            <person name="Schatz M.C."/>
            <person name="Pedroni M.J."/>
            <person name="Fadrosh D.W."/>
            <person name="Haas B.J."/>
            <person name="Toms B.S."/>
            <person name="Chen D."/>
            <person name="Nene V."/>
        </authorList>
    </citation>
    <scope>NUCLEOTIDE SEQUENCE</scope>
</reference>
<dbReference type="InterPro" id="IPR018114">
    <property type="entry name" value="TRYPSIN_HIS"/>
</dbReference>
<dbReference type="PANTHER" id="PTHR24276">
    <property type="entry name" value="POLYSERASE-RELATED"/>
    <property type="match status" value="1"/>
</dbReference>
<evidence type="ECO:0000256" key="5">
    <source>
        <dbReference type="ARBA" id="ARBA00022825"/>
    </source>
</evidence>
<dbReference type="FunFam" id="2.40.10.10:FF:000036">
    <property type="entry name" value="Trypsin beta"/>
    <property type="match status" value="1"/>
</dbReference>
<accession>B7S8G0</accession>
<dbReference type="PRINTS" id="PR00722">
    <property type="entry name" value="CHYMOTRYPSIN"/>
</dbReference>
<dbReference type="GO" id="GO:0005576">
    <property type="term" value="C:extracellular region"/>
    <property type="evidence" value="ECO:0007669"/>
    <property type="project" value="UniProtKB-SubCell"/>
</dbReference>
<dbReference type="AlphaFoldDB" id="B7S8G0"/>
<evidence type="ECO:0000256" key="6">
    <source>
        <dbReference type="ARBA" id="ARBA00023157"/>
    </source>
</evidence>
<dbReference type="InterPro" id="IPR001314">
    <property type="entry name" value="Peptidase_S1A"/>
</dbReference>
<keyword evidence="5" id="KW-0720">Serine protease</keyword>
<dbReference type="PANTHER" id="PTHR24276:SF96">
    <property type="entry name" value="PEPTIDASE S1 DOMAIN-CONTAINING PROTEIN"/>
    <property type="match status" value="1"/>
</dbReference>
<evidence type="ECO:0000256" key="4">
    <source>
        <dbReference type="ARBA" id="ARBA00022801"/>
    </source>
</evidence>
<keyword evidence="6" id="KW-1015">Disulfide bond</keyword>
<evidence type="ECO:0000259" key="8">
    <source>
        <dbReference type="PROSITE" id="PS50240"/>
    </source>
</evidence>
<dbReference type="Gene3D" id="2.40.10.10">
    <property type="entry name" value="Trypsin-like serine proteases"/>
    <property type="match status" value="1"/>
</dbReference>
<dbReference type="GO" id="GO:0006508">
    <property type="term" value="P:proteolysis"/>
    <property type="evidence" value="ECO:0007669"/>
    <property type="project" value="UniProtKB-KW"/>
</dbReference>
<protein>
    <submittedName>
        <fullName evidence="9">Chymotrypsin-like protein</fullName>
    </submittedName>
</protein>
<dbReference type="InterPro" id="IPR050430">
    <property type="entry name" value="Peptidase_S1"/>
</dbReference>
<dbReference type="PROSITE" id="PS00134">
    <property type="entry name" value="TRYPSIN_HIS"/>
    <property type="match status" value="1"/>
</dbReference>
<dbReference type="CDD" id="cd00190">
    <property type="entry name" value="Tryp_SPc"/>
    <property type="match status" value="1"/>
</dbReference>
<dbReference type="SMART" id="SM00020">
    <property type="entry name" value="Tryp_SPc"/>
    <property type="match status" value="1"/>
</dbReference>
<keyword evidence="7" id="KW-0732">Signal</keyword>
<proteinExistence type="inferred from homology"/>